<dbReference type="AlphaFoldDB" id="A0A1Y1UAC4"/>
<dbReference type="Proteomes" id="UP000193218">
    <property type="component" value="Unassembled WGS sequence"/>
</dbReference>
<evidence type="ECO:0000313" key="2">
    <source>
        <dbReference type="Proteomes" id="UP000193218"/>
    </source>
</evidence>
<dbReference type="GeneID" id="33558668"/>
<sequence length="216" mass="23837">MHDSSPSLQEALLQHRIPLSVELASTYGVKHSCHGIPYLVLPEPHDSFCLTNFLLPPCDAGLSSSATSGHFRENDAEAYARILNTPEAAEGLATPKYRVITVDERREWLKQILARAPSGWCMSGKWVLASLALIVVIRRTEDVESSPDPMMIGTIGVKRLVFQLLSPEENAMWTERERDLPDDQVHWSIGATLDPAFGGQGLARVGLCRSLHVILS</sequence>
<dbReference type="EMBL" id="NBSH01000014">
    <property type="protein sequence ID" value="ORX34467.1"/>
    <property type="molecule type" value="Genomic_DNA"/>
</dbReference>
<comment type="caution">
    <text evidence="1">The sequence shown here is derived from an EMBL/GenBank/DDBJ whole genome shotgun (WGS) entry which is preliminary data.</text>
</comment>
<gene>
    <name evidence="1" type="ORF">BD324DRAFT_636042</name>
</gene>
<evidence type="ECO:0000313" key="1">
    <source>
        <dbReference type="EMBL" id="ORX34467.1"/>
    </source>
</evidence>
<dbReference type="RefSeq" id="XP_021868730.1">
    <property type="nucleotide sequence ID" value="XM_022016859.1"/>
</dbReference>
<feature type="non-terminal residue" evidence="1">
    <location>
        <position position="216"/>
    </location>
</feature>
<name>A0A1Y1UAC4_9TREE</name>
<proteinExistence type="predicted"/>
<reference evidence="1 2" key="1">
    <citation type="submission" date="2017-03" db="EMBL/GenBank/DDBJ databases">
        <title>Widespread Adenine N6-methylation of Active Genes in Fungi.</title>
        <authorList>
            <consortium name="DOE Joint Genome Institute"/>
            <person name="Mondo S.J."/>
            <person name="Dannebaum R.O."/>
            <person name="Kuo R.C."/>
            <person name="Louie K.B."/>
            <person name="Bewick A.J."/>
            <person name="Labutti K."/>
            <person name="Haridas S."/>
            <person name="Kuo A."/>
            <person name="Salamov A."/>
            <person name="Ahrendt S.R."/>
            <person name="Lau R."/>
            <person name="Bowen B.P."/>
            <person name="Lipzen A."/>
            <person name="Sullivan W."/>
            <person name="Andreopoulos W.B."/>
            <person name="Clum A."/>
            <person name="Lindquist E."/>
            <person name="Daum C."/>
            <person name="Northen T.R."/>
            <person name="Ramamoorthy G."/>
            <person name="Schmitz R.J."/>
            <person name="Gryganskyi A."/>
            <person name="Culley D."/>
            <person name="Magnuson J."/>
            <person name="James T.Y."/>
            <person name="O'Malley M.A."/>
            <person name="Stajich J.E."/>
            <person name="Spatafora J.W."/>
            <person name="Visel A."/>
            <person name="Grigoriev I.V."/>
        </authorList>
    </citation>
    <scope>NUCLEOTIDE SEQUENCE [LARGE SCALE GENOMIC DNA]</scope>
    <source>
        <strain evidence="1 2">NRRL Y-17943</strain>
    </source>
</reference>
<organism evidence="1 2">
    <name type="scientific">Kockovaella imperatae</name>
    <dbReference type="NCBI Taxonomy" id="4999"/>
    <lineage>
        <taxon>Eukaryota</taxon>
        <taxon>Fungi</taxon>
        <taxon>Dikarya</taxon>
        <taxon>Basidiomycota</taxon>
        <taxon>Agaricomycotina</taxon>
        <taxon>Tremellomycetes</taxon>
        <taxon>Tremellales</taxon>
        <taxon>Cuniculitremaceae</taxon>
        <taxon>Kockovaella</taxon>
    </lineage>
</organism>
<dbReference type="InParanoid" id="A0A1Y1UAC4"/>
<accession>A0A1Y1UAC4</accession>
<dbReference type="Gene3D" id="3.40.630.30">
    <property type="match status" value="1"/>
</dbReference>
<keyword evidence="2" id="KW-1185">Reference proteome</keyword>
<protein>
    <submittedName>
        <fullName evidence="1">Uncharacterized protein</fullName>
    </submittedName>
</protein>